<dbReference type="CDD" id="cd06170">
    <property type="entry name" value="LuxR_C_like"/>
    <property type="match status" value="1"/>
</dbReference>
<accession>A0ABW1TST7</accession>
<dbReference type="SMART" id="SM00421">
    <property type="entry name" value="HTH_LUXR"/>
    <property type="match status" value="1"/>
</dbReference>
<dbReference type="Gene3D" id="3.40.50.2300">
    <property type="match status" value="1"/>
</dbReference>
<dbReference type="InterPro" id="IPR016032">
    <property type="entry name" value="Sig_transdc_resp-reg_C-effctor"/>
</dbReference>
<dbReference type="PROSITE" id="PS00622">
    <property type="entry name" value="HTH_LUXR_1"/>
    <property type="match status" value="1"/>
</dbReference>
<feature type="domain" description="Response regulatory" evidence="5">
    <location>
        <begin position="7"/>
        <end position="123"/>
    </location>
</feature>
<name>A0ABW1TST7_9BURK</name>
<dbReference type="Pfam" id="PF00196">
    <property type="entry name" value="GerE"/>
    <property type="match status" value="1"/>
</dbReference>
<dbReference type="PANTHER" id="PTHR43214">
    <property type="entry name" value="TWO-COMPONENT RESPONSE REGULATOR"/>
    <property type="match status" value="1"/>
</dbReference>
<dbReference type="Pfam" id="PF00072">
    <property type="entry name" value="Response_reg"/>
    <property type="match status" value="1"/>
</dbReference>
<dbReference type="SUPFAM" id="SSF52172">
    <property type="entry name" value="CheY-like"/>
    <property type="match status" value="1"/>
</dbReference>
<dbReference type="CDD" id="cd17535">
    <property type="entry name" value="REC_NarL-like"/>
    <property type="match status" value="1"/>
</dbReference>
<sequence length="211" mass="22219">MTQTPIHLLLADDHDLVREGLAALMASCDDIEVVASTAGSDTAIAQALALVPDVAVIDFQLPPEDGVAVARALHAADSPTRVLLITGSQDRSDIERIFASPAQGALHKSAGAGELLAAIRALAEGDLHFSESIAALRQGQGIDALAELGKLTEREKQVLCSVAEGASSKRIAETLLLQRETVRTHRRNLMLKLGLHNSAQLTAFAIRAGLV</sequence>
<proteinExistence type="predicted"/>
<feature type="modified residue" description="4-aspartylphosphate" evidence="3">
    <location>
        <position position="58"/>
    </location>
</feature>
<evidence type="ECO:0000259" key="4">
    <source>
        <dbReference type="PROSITE" id="PS50043"/>
    </source>
</evidence>
<protein>
    <submittedName>
        <fullName evidence="6">Response regulator</fullName>
    </submittedName>
</protein>
<dbReference type="SUPFAM" id="SSF46894">
    <property type="entry name" value="C-terminal effector domain of the bipartite response regulators"/>
    <property type="match status" value="1"/>
</dbReference>
<dbReference type="PANTHER" id="PTHR43214:SF43">
    <property type="entry name" value="TWO-COMPONENT RESPONSE REGULATOR"/>
    <property type="match status" value="1"/>
</dbReference>
<gene>
    <name evidence="6" type="ORF">ACFQND_03740</name>
</gene>
<dbReference type="InterPro" id="IPR000792">
    <property type="entry name" value="Tscrpt_reg_LuxR_C"/>
</dbReference>
<reference evidence="7" key="1">
    <citation type="journal article" date="2019" name="Int. J. Syst. Evol. Microbiol.">
        <title>The Global Catalogue of Microorganisms (GCM) 10K type strain sequencing project: providing services to taxonomists for standard genome sequencing and annotation.</title>
        <authorList>
            <consortium name="The Broad Institute Genomics Platform"/>
            <consortium name="The Broad Institute Genome Sequencing Center for Infectious Disease"/>
            <person name="Wu L."/>
            <person name="Ma J."/>
        </authorList>
    </citation>
    <scope>NUCLEOTIDE SEQUENCE [LARGE SCALE GENOMIC DNA]</scope>
    <source>
        <strain evidence="7">CCUG 39402</strain>
    </source>
</reference>
<dbReference type="InterPro" id="IPR011006">
    <property type="entry name" value="CheY-like_superfamily"/>
</dbReference>
<evidence type="ECO:0000259" key="5">
    <source>
        <dbReference type="PROSITE" id="PS50110"/>
    </source>
</evidence>
<dbReference type="RefSeq" id="WP_371437413.1">
    <property type="nucleotide sequence ID" value="NZ_JBHSRS010000005.1"/>
</dbReference>
<dbReference type="InterPro" id="IPR039420">
    <property type="entry name" value="WalR-like"/>
</dbReference>
<keyword evidence="1 3" id="KW-0597">Phosphoprotein</keyword>
<dbReference type="PROSITE" id="PS50110">
    <property type="entry name" value="RESPONSE_REGULATORY"/>
    <property type="match status" value="1"/>
</dbReference>
<dbReference type="SMART" id="SM00448">
    <property type="entry name" value="REC"/>
    <property type="match status" value="1"/>
</dbReference>
<dbReference type="InterPro" id="IPR001789">
    <property type="entry name" value="Sig_transdc_resp-reg_receiver"/>
</dbReference>
<dbReference type="InterPro" id="IPR058245">
    <property type="entry name" value="NreC/VraR/RcsB-like_REC"/>
</dbReference>
<feature type="domain" description="HTH luxR-type" evidence="4">
    <location>
        <begin position="144"/>
        <end position="209"/>
    </location>
</feature>
<keyword evidence="7" id="KW-1185">Reference proteome</keyword>
<dbReference type="Proteomes" id="UP001596270">
    <property type="component" value="Unassembled WGS sequence"/>
</dbReference>
<dbReference type="EMBL" id="JBHSRS010000005">
    <property type="protein sequence ID" value="MFC6280345.1"/>
    <property type="molecule type" value="Genomic_DNA"/>
</dbReference>
<evidence type="ECO:0000313" key="6">
    <source>
        <dbReference type="EMBL" id="MFC6280345.1"/>
    </source>
</evidence>
<dbReference type="PRINTS" id="PR00038">
    <property type="entry name" value="HTHLUXR"/>
</dbReference>
<keyword evidence="2" id="KW-0238">DNA-binding</keyword>
<organism evidence="6 7">
    <name type="scientific">Polaromonas aquatica</name>
    <dbReference type="NCBI Taxonomy" id="332657"/>
    <lineage>
        <taxon>Bacteria</taxon>
        <taxon>Pseudomonadati</taxon>
        <taxon>Pseudomonadota</taxon>
        <taxon>Betaproteobacteria</taxon>
        <taxon>Burkholderiales</taxon>
        <taxon>Comamonadaceae</taxon>
        <taxon>Polaromonas</taxon>
    </lineage>
</organism>
<evidence type="ECO:0000256" key="1">
    <source>
        <dbReference type="ARBA" id="ARBA00022553"/>
    </source>
</evidence>
<evidence type="ECO:0000313" key="7">
    <source>
        <dbReference type="Proteomes" id="UP001596270"/>
    </source>
</evidence>
<dbReference type="PROSITE" id="PS50043">
    <property type="entry name" value="HTH_LUXR_2"/>
    <property type="match status" value="1"/>
</dbReference>
<comment type="caution">
    <text evidence="6">The sequence shown here is derived from an EMBL/GenBank/DDBJ whole genome shotgun (WGS) entry which is preliminary data.</text>
</comment>
<evidence type="ECO:0000256" key="3">
    <source>
        <dbReference type="PROSITE-ProRule" id="PRU00169"/>
    </source>
</evidence>
<evidence type="ECO:0000256" key="2">
    <source>
        <dbReference type="ARBA" id="ARBA00023125"/>
    </source>
</evidence>